<dbReference type="Pfam" id="PF13458">
    <property type="entry name" value="Peripla_BP_6"/>
    <property type="match status" value="1"/>
</dbReference>
<dbReference type="InterPro" id="IPR028082">
    <property type="entry name" value="Peripla_BP_I"/>
</dbReference>
<comment type="caution">
    <text evidence="5">The sequence shown here is derived from an EMBL/GenBank/DDBJ whole genome shotgun (WGS) entry which is preliminary data.</text>
</comment>
<feature type="domain" description="Leucine-binding protein" evidence="4">
    <location>
        <begin position="83"/>
        <end position="411"/>
    </location>
</feature>
<dbReference type="PANTHER" id="PTHR30483">
    <property type="entry name" value="LEUCINE-SPECIFIC-BINDING PROTEIN"/>
    <property type="match status" value="1"/>
</dbReference>
<proteinExistence type="inferred from homology"/>
<reference evidence="5" key="1">
    <citation type="submission" date="2020-12" db="EMBL/GenBank/DDBJ databases">
        <title>Genomic characterization of non-nitrogen-fixing Frankia strains.</title>
        <authorList>
            <person name="Carlos-Shanley C."/>
            <person name="Guerra T."/>
            <person name="Hahn D."/>
        </authorList>
    </citation>
    <scope>NUCLEOTIDE SEQUENCE</scope>
    <source>
        <strain evidence="5">CN6</strain>
    </source>
</reference>
<comment type="similarity">
    <text evidence="1">Belongs to the leucine-binding protein family.</text>
</comment>
<dbReference type="InterPro" id="IPR051010">
    <property type="entry name" value="BCAA_transport"/>
</dbReference>
<evidence type="ECO:0000313" key="6">
    <source>
        <dbReference type="Proteomes" id="UP000604475"/>
    </source>
</evidence>
<dbReference type="Proteomes" id="UP000604475">
    <property type="component" value="Unassembled WGS sequence"/>
</dbReference>
<evidence type="ECO:0000259" key="4">
    <source>
        <dbReference type="Pfam" id="PF13458"/>
    </source>
</evidence>
<dbReference type="AlphaFoldDB" id="A0A937UNH0"/>
<evidence type="ECO:0000256" key="2">
    <source>
        <dbReference type="ARBA" id="ARBA00022729"/>
    </source>
</evidence>
<dbReference type="InterPro" id="IPR028081">
    <property type="entry name" value="Leu-bd"/>
</dbReference>
<dbReference type="RefSeq" id="WP_203005038.1">
    <property type="nucleotide sequence ID" value="NZ_JADWYU010000230.1"/>
</dbReference>
<organism evidence="5 6">
    <name type="scientific">Frankia nepalensis</name>
    <dbReference type="NCBI Taxonomy" id="1836974"/>
    <lineage>
        <taxon>Bacteria</taxon>
        <taxon>Bacillati</taxon>
        <taxon>Actinomycetota</taxon>
        <taxon>Actinomycetes</taxon>
        <taxon>Frankiales</taxon>
        <taxon>Frankiaceae</taxon>
        <taxon>Frankia</taxon>
    </lineage>
</organism>
<feature type="region of interest" description="Disordered" evidence="3">
    <location>
        <begin position="51"/>
        <end position="76"/>
    </location>
</feature>
<sequence length="446" mass="45201">MLHHSKPVGRQVDARPSRSGPSARPGTRPTGLRLVGAAVLAASVALVSACGGGSGDRDEPAPTTGTASAAEVLGPVEKATGAPVTLGVITDGASPTADHTNDNRVAEATAKYLNEHKGGLGGRPIEITICETLGDLAKATDCGNEMVTKGVSAVLIGTSGVVEAAWEPLNEAKIPVMLSGSADPELLASPTTFSLANPTFPIIDLPIQVAKDKGNKKVTAIVIDVPAALHSAQEVAPPLFEKAGIGYELIRVAPGTADMTPQMQQVGSNGSDQVFIIGNDAFCISAINGLKAVGFTGTISAISQCITDATRKSVSGSTLNGTVVSAIAPVGPDSPSMSLYTAVAETYGEDIDLSFQDGMLMFMIMSGFQASAQGISGDITPASLTATIKAMKETELPGAGGLKFRCNGKAIPDQPAVCVLGGLSTTLDDDGHPAGYTVLGNTPIAD</sequence>
<keyword evidence="2" id="KW-0732">Signal</keyword>
<name>A0A937UNH0_9ACTN</name>
<protein>
    <submittedName>
        <fullName evidence="5">ABC transporter substrate-binding protein</fullName>
    </submittedName>
</protein>
<keyword evidence="6" id="KW-1185">Reference proteome</keyword>
<dbReference type="EMBL" id="JAEACQ010000169">
    <property type="protein sequence ID" value="MBL7628078.1"/>
    <property type="molecule type" value="Genomic_DNA"/>
</dbReference>
<feature type="region of interest" description="Disordered" evidence="3">
    <location>
        <begin position="1"/>
        <end position="30"/>
    </location>
</feature>
<evidence type="ECO:0000256" key="1">
    <source>
        <dbReference type="ARBA" id="ARBA00010062"/>
    </source>
</evidence>
<dbReference type="SUPFAM" id="SSF53822">
    <property type="entry name" value="Periplasmic binding protein-like I"/>
    <property type="match status" value="1"/>
</dbReference>
<dbReference type="PANTHER" id="PTHR30483:SF6">
    <property type="entry name" value="PERIPLASMIC BINDING PROTEIN OF ABC TRANSPORTER FOR NATURAL AMINO ACIDS"/>
    <property type="match status" value="1"/>
</dbReference>
<gene>
    <name evidence="5" type="ORF">I7412_13030</name>
</gene>
<accession>A0A937UNH0</accession>
<evidence type="ECO:0000313" key="5">
    <source>
        <dbReference type="EMBL" id="MBL7628078.1"/>
    </source>
</evidence>
<dbReference type="Gene3D" id="3.40.50.2300">
    <property type="match status" value="2"/>
</dbReference>
<evidence type="ECO:0000256" key="3">
    <source>
        <dbReference type="SAM" id="MobiDB-lite"/>
    </source>
</evidence>